<dbReference type="EMBL" id="FNUJ01000009">
    <property type="protein sequence ID" value="SEF36122.1"/>
    <property type="molecule type" value="Genomic_DNA"/>
</dbReference>
<gene>
    <name evidence="1" type="ORF">SAMN05421837_109279</name>
</gene>
<protein>
    <submittedName>
        <fullName evidence="1">Uncharacterized protein</fullName>
    </submittedName>
</protein>
<accession>A0A1H5RCL8</accession>
<evidence type="ECO:0000313" key="1">
    <source>
        <dbReference type="EMBL" id="SEF36122.1"/>
    </source>
</evidence>
<sequence>MKKEPAVRDLVEPLGVFGPGGDTPFDLQPEDLRPLVGALDAGLRKKVAGYLRGGTVVIALMEYTEDVLEGRFGVSGGSGVMTDGTYFWRCDAAEYVQAYGIALEQSIVDHMERAGWQAPAVPQASVVAIDGFLVKRLR</sequence>
<name>A0A1H5RCL8_9PSEU</name>
<keyword evidence="2" id="KW-1185">Reference proteome</keyword>
<reference evidence="2" key="1">
    <citation type="submission" date="2016-10" db="EMBL/GenBank/DDBJ databases">
        <authorList>
            <person name="Varghese N."/>
            <person name="Submissions S."/>
        </authorList>
    </citation>
    <scope>NUCLEOTIDE SEQUENCE [LARGE SCALE GENOMIC DNA]</scope>
    <source>
        <strain evidence="2">DSM 44654</strain>
    </source>
</reference>
<evidence type="ECO:0000313" key="2">
    <source>
        <dbReference type="Proteomes" id="UP000198878"/>
    </source>
</evidence>
<dbReference type="AlphaFoldDB" id="A0A1H5RCL8"/>
<dbReference type="STRING" id="218821.SAMN05421837_109279"/>
<organism evidence="1 2">
    <name type="scientific">Amycolatopsis pretoriensis</name>
    <dbReference type="NCBI Taxonomy" id="218821"/>
    <lineage>
        <taxon>Bacteria</taxon>
        <taxon>Bacillati</taxon>
        <taxon>Actinomycetota</taxon>
        <taxon>Actinomycetes</taxon>
        <taxon>Pseudonocardiales</taxon>
        <taxon>Pseudonocardiaceae</taxon>
        <taxon>Amycolatopsis</taxon>
    </lineage>
</organism>
<dbReference type="Proteomes" id="UP000198878">
    <property type="component" value="Unassembled WGS sequence"/>
</dbReference>
<proteinExistence type="predicted"/>